<dbReference type="PANTHER" id="PTHR30313">
    <property type="entry name" value="DNA PRIMASE"/>
    <property type="match status" value="1"/>
</dbReference>
<dbReference type="SUPFAM" id="SSF57783">
    <property type="entry name" value="Zinc beta-ribbon"/>
    <property type="match status" value="1"/>
</dbReference>
<dbReference type="InterPro" id="IPR002694">
    <property type="entry name" value="Znf_CHC2"/>
</dbReference>
<sequence>MPMTAITDIVARYVELSPAGGGLQRGRCPFHDDTSDEGDLYVSGDKSVFTCFGCQASGDQLTFIMRAEDVDVDAARRLVGQ</sequence>
<protein>
    <submittedName>
        <fullName evidence="5">CHC2 zinc finger domain-containing protein</fullName>
    </submittedName>
</protein>
<reference evidence="5 6" key="1">
    <citation type="submission" date="2024-09" db="EMBL/GenBank/DDBJ databases">
        <authorList>
            <person name="Lee S.D."/>
        </authorList>
    </citation>
    <scope>NUCLEOTIDE SEQUENCE [LARGE SCALE GENOMIC DNA]</scope>
    <source>
        <strain evidence="5 6">N1-3</strain>
    </source>
</reference>
<dbReference type="SMART" id="SM00400">
    <property type="entry name" value="ZnF_CHCC"/>
    <property type="match status" value="1"/>
</dbReference>
<evidence type="ECO:0000313" key="5">
    <source>
        <dbReference type="EMBL" id="MFC1436004.1"/>
    </source>
</evidence>
<evidence type="ECO:0000256" key="2">
    <source>
        <dbReference type="ARBA" id="ARBA00022771"/>
    </source>
</evidence>
<name>A0ABV6XDI9_9ACTN</name>
<gene>
    <name evidence="5" type="ORF">ACEZDB_35765</name>
</gene>
<evidence type="ECO:0000256" key="1">
    <source>
        <dbReference type="ARBA" id="ARBA00022723"/>
    </source>
</evidence>
<dbReference type="InterPro" id="IPR050219">
    <property type="entry name" value="DnaG_primase"/>
</dbReference>
<evidence type="ECO:0000259" key="4">
    <source>
        <dbReference type="SMART" id="SM00400"/>
    </source>
</evidence>
<dbReference type="EMBL" id="JBHEZY010000024">
    <property type="protein sequence ID" value="MFC1436004.1"/>
    <property type="molecule type" value="Genomic_DNA"/>
</dbReference>
<dbReference type="Pfam" id="PF01807">
    <property type="entry name" value="Zn_ribbon_DnaG"/>
    <property type="match status" value="1"/>
</dbReference>
<keyword evidence="1" id="KW-0479">Metal-binding</keyword>
<dbReference type="Proteomes" id="UP001592530">
    <property type="component" value="Unassembled WGS sequence"/>
</dbReference>
<feature type="domain" description="Zinc finger CHC2-type" evidence="4">
    <location>
        <begin position="24"/>
        <end position="79"/>
    </location>
</feature>
<dbReference type="InterPro" id="IPR036977">
    <property type="entry name" value="DNA_primase_Znf_CHC2"/>
</dbReference>
<keyword evidence="2" id="KW-0863">Zinc-finger</keyword>
<dbReference type="Gene3D" id="3.90.580.10">
    <property type="entry name" value="Zinc finger, CHC2-type domain"/>
    <property type="match status" value="1"/>
</dbReference>
<evidence type="ECO:0000313" key="6">
    <source>
        <dbReference type="Proteomes" id="UP001592530"/>
    </source>
</evidence>
<dbReference type="RefSeq" id="WP_380559394.1">
    <property type="nucleotide sequence ID" value="NZ_JBHEZY010000024.1"/>
</dbReference>
<keyword evidence="3" id="KW-0862">Zinc</keyword>
<accession>A0ABV6XDI9</accession>
<proteinExistence type="predicted"/>
<dbReference type="PANTHER" id="PTHR30313:SF2">
    <property type="entry name" value="DNA PRIMASE"/>
    <property type="match status" value="1"/>
</dbReference>
<comment type="caution">
    <text evidence="5">The sequence shown here is derived from an EMBL/GenBank/DDBJ whole genome shotgun (WGS) entry which is preliminary data.</text>
</comment>
<evidence type="ECO:0000256" key="3">
    <source>
        <dbReference type="ARBA" id="ARBA00022833"/>
    </source>
</evidence>
<organism evidence="5 6">
    <name type="scientific">Streptacidiphilus alkalitolerans</name>
    <dbReference type="NCBI Taxonomy" id="3342712"/>
    <lineage>
        <taxon>Bacteria</taxon>
        <taxon>Bacillati</taxon>
        <taxon>Actinomycetota</taxon>
        <taxon>Actinomycetes</taxon>
        <taxon>Kitasatosporales</taxon>
        <taxon>Streptomycetaceae</taxon>
        <taxon>Streptacidiphilus</taxon>
    </lineage>
</organism>